<evidence type="ECO:0000256" key="1">
    <source>
        <dbReference type="SAM" id="Phobius"/>
    </source>
</evidence>
<gene>
    <name evidence="2" type="ORF">CGZ93_11650</name>
</gene>
<evidence type="ECO:0000313" key="2">
    <source>
        <dbReference type="EMBL" id="OYO20868.1"/>
    </source>
</evidence>
<keyword evidence="1" id="KW-0812">Transmembrane</keyword>
<accession>A0A255GZ34</accession>
<reference evidence="2 3" key="1">
    <citation type="submission" date="2017-07" db="EMBL/GenBank/DDBJ databases">
        <title>Draft whole genome sequences of clinical Proprionibacteriaceae strains.</title>
        <authorList>
            <person name="Bernier A.-M."/>
            <person name="Bernard K."/>
            <person name="Domingo M.-C."/>
        </authorList>
    </citation>
    <scope>NUCLEOTIDE SEQUENCE [LARGE SCALE GENOMIC DNA]</scope>
    <source>
        <strain evidence="2 3">NML 130396</strain>
    </source>
</reference>
<feature type="transmembrane region" description="Helical" evidence="1">
    <location>
        <begin position="103"/>
        <end position="122"/>
    </location>
</feature>
<organism evidence="2 3">
    <name type="scientific">Enemella dayhoffiae</name>
    <dbReference type="NCBI Taxonomy" id="2016507"/>
    <lineage>
        <taxon>Bacteria</taxon>
        <taxon>Bacillati</taxon>
        <taxon>Actinomycetota</taxon>
        <taxon>Actinomycetes</taxon>
        <taxon>Propionibacteriales</taxon>
        <taxon>Propionibacteriaceae</taxon>
        <taxon>Enemella</taxon>
    </lineage>
</organism>
<keyword evidence="3" id="KW-1185">Reference proteome</keyword>
<comment type="caution">
    <text evidence="2">The sequence shown here is derived from an EMBL/GenBank/DDBJ whole genome shotgun (WGS) entry which is preliminary data.</text>
</comment>
<dbReference type="AlphaFoldDB" id="A0A255GZ34"/>
<sequence>MMMRCYRWRREAGMQFTRRAARSRRSLAACVLVAGVAGFVIIGLLGMHFIATNLVVRHDDLASHPASIASASSIALDPDVTADTSMDDPMLCGGVCVTGVGSAYSMMLTCVLALMAGFLFLVPPLAGARADADPTALVSSLRLLVTRARPRCLSLTELSISRT</sequence>
<dbReference type="EMBL" id="NMVQ01000023">
    <property type="protein sequence ID" value="OYO20868.1"/>
    <property type="molecule type" value="Genomic_DNA"/>
</dbReference>
<protein>
    <submittedName>
        <fullName evidence="2">Uncharacterized protein</fullName>
    </submittedName>
</protein>
<dbReference type="Proteomes" id="UP000216311">
    <property type="component" value="Unassembled WGS sequence"/>
</dbReference>
<keyword evidence="1" id="KW-1133">Transmembrane helix</keyword>
<feature type="transmembrane region" description="Helical" evidence="1">
    <location>
        <begin position="27"/>
        <end position="51"/>
    </location>
</feature>
<name>A0A255GZ34_9ACTN</name>
<dbReference type="InterPro" id="IPR046151">
    <property type="entry name" value="DUF6153"/>
</dbReference>
<keyword evidence="1" id="KW-0472">Membrane</keyword>
<dbReference type="Pfam" id="PF19650">
    <property type="entry name" value="DUF6153"/>
    <property type="match status" value="1"/>
</dbReference>
<evidence type="ECO:0000313" key="3">
    <source>
        <dbReference type="Proteomes" id="UP000216311"/>
    </source>
</evidence>
<proteinExistence type="predicted"/>